<keyword evidence="4" id="KW-1185">Reference proteome</keyword>
<evidence type="ECO:0000256" key="2">
    <source>
        <dbReference type="SAM" id="Phobius"/>
    </source>
</evidence>
<feature type="compositionally biased region" description="Pro residues" evidence="1">
    <location>
        <begin position="11"/>
        <end position="22"/>
    </location>
</feature>
<name>A0ABN0TPH0_9ACTN</name>
<accession>A0ABN0TPH0</accession>
<proteinExistence type="predicted"/>
<comment type="caution">
    <text evidence="3">The sequence shown here is derived from an EMBL/GenBank/DDBJ whole genome shotgun (WGS) entry which is preliminary data.</text>
</comment>
<sequence length="216" mass="22368">MSYELYEPNPYHAPAPPPPPPRRSASGWIALGIVAALAVPVLIVLGCGFGGILLAAKSGASPSPSASTTRETVQPAGGPYRFQLPAGYVPIDAPADARGTLEHATAAALAPGDTANILLAGSATLPVDTGTLAEDALRTEVDATVAALGHDARTGQATSVHGYSAYRYDFVYGSAHADSYFVFKGTTMVQVLCRWADQKDAVRRGCDDLLATLTIT</sequence>
<organism evidence="3 4">
    <name type="scientific">Cryptosporangium japonicum</name>
    <dbReference type="NCBI Taxonomy" id="80872"/>
    <lineage>
        <taxon>Bacteria</taxon>
        <taxon>Bacillati</taxon>
        <taxon>Actinomycetota</taxon>
        <taxon>Actinomycetes</taxon>
        <taxon>Cryptosporangiales</taxon>
        <taxon>Cryptosporangiaceae</taxon>
        <taxon>Cryptosporangium</taxon>
    </lineage>
</organism>
<dbReference type="Proteomes" id="UP001500967">
    <property type="component" value="Unassembled WGS sequence"/>
</dbReference>
<reference evidence="3 4" key="1">
    <citation type="journal article" date="2019" name="Int. J. Syst. Evol. Microbiol.">
        <title>The Global Catalogue of Microorganisms (GCM) 10K type strain sequencing project: providing services to taxonomists for standard genome sequencing and annotation.</title>
        <authorList>
            <consortium name="The Broad Institute Genomics Platform"/>
            <consortium name="The Broad Institute Genome Sequencing Center for Infectious Disease"/>
            <person name="Wu L."/>
            <person name="Ma J."/>
        </authorList>
    </citation>
    <scope>NUCLEOTIDE SEQUENCE [LARGE SCALE GENOMIC DNA]</scope>
    <source>
        <strain evidence="3 4">JCM 10425</strain>
    </source>
</reference>
<keyword evidence="2" id="KW-1133">Transmembrane helix</keyword>
<evidence type="ECO:0000256" key="1">
    <source>
        <dbReference type="SAM" id="MobiDB-lite"/>
    </source>
</evidence>
<feature type="region of interest" description="Disordered" evidence="1">
    <location>
        <begin position="1"/>
        <end position="22"/>
    </location>
</feature>
<keyword evidence="2" id="KW-0812">Transmembrane</keyword>
<evidence type="ECO:0000313" key="3">
    <source>
        <dbReference type="EMBL" id="GAA0226870.1"/>
    </source>
</evidence>
<evidence type="ECO:0000313" key="4">
    <source>
        <dbReference type="Proteomes" id="UP001500967"/>
    </source>
</evidence>
<keyword evidence="2" id="KW-0472">Membrane</keyword>
<dbReference type="RefSeq" id="WP_344647576.1">
    <property type="nucleotide sequence ID" value="NZ_BAAAGX010000006.1"/>
</dbReference>
<evidence type="ECO:0008006" key="5">
    <source>
        <dbReference type="Google" id="ProtNLM"/>
    </source>
</evidence>
<protein>
    <recommendedName>
        <fullName evidence="5">Lipoprotein LpqN</fullName>
    </recommendedName>
</protein>
<feature type="transmembrane region" description="Helical" evidence="2">
    <location>
        <begin position="28"/>
        <end position="55"/>
    </location>
</feature>
<dbReference type="EMBL" id="BAAAGX010000006">
    <property type="protein sequence ID" value="GAA0226870.1"/>
    <property type="molecule type" value="Genomic_DNA"/>
</dbReference>
<gene>
    <name evidence="3" type="ORF">GCM10009539_10310</name>
</gene>